<keyword evidence="2 4" id="KW-0238">DNA-binding</keyword>
<evidence type="ECO:0000313" key="7">
    <source>
        <dbReference type="Proteomes" id="UP000295345"/>
    </source>
</evidence>
<dbReference type="AlphaFoldDB" id="A0A4R4TDG0"/>
<evidence type="ECO:0000256" key="4">
    <source>
        <dbReference type="PROSITE-ProRule" id="PRU00335"/>
    </source>
</evidence>
<dbReference type="Pfam" id="PF00440">
    <property type="entry name" value="TetR_N"/>
    <property type="match status" value="1"/>
</dbReference>
<sequence length="199" mass="21445">MPAEAPAPSIRRPRMTPERELELLTTTIEVLREVGYDALTMDAVAARARCSKATLYRQWQGKPRLVAAALYATRPVDAGAIDTGTLRGDLLAFAGTLADQAEKDTPLIAGLAHATLADPDLARALRETLIEPESEHLASFVHRAVARGELPDRSAAVAFLPQLLFAALITRPLFEGAYVDADYLVGFIDSAVLPALRNS</sequence>
<organism evidence="6 7">
    <name type="scientific">Streptomyces hainanensis</name>
    <dbReference type="NCBI Taxonomy" id="402648"/>
    <lineage>
        <taxon>Bacteria</taxon>
        <taxon>Bacillati</taxon>
        <taxon>Actinomycetota</taxon>
        <taxon>Actinomycetes</taxon>
        <taxon>Kitasatosporales</taxon>
        <taxon>Streptomycetaceae</taxon>
        <taxon>Streptomyces</taxon>
    </lineage>
</organism>
<dbReference type="InterPro" id="IPR011075">
    <property type="entry name" value="TetR_C"/>
</dbReference>
<keyword evidence="3" id="KW-0804">Transcription</keyword>
<dbReference type="GO" id="GO:0003700">
    <property type="term" value="F:DNA-binding transcription factor activity"/>
    <property type="evidence" value="ECO:0007669"/>
    <property type="project" value="TreeGrafter"/>
</dbReference>
<dbReference type="SUPFAM" id="SSF46689">
    <property type="entry name" value="Homeodomain-like"/>
    <property type="match status" value="1"/>
</dbReference>
<dbReference type="InterPro" id="IPR050109">
    <property type="entry name" value="HTH-type_TetR-like_transc_reg"/>
</dbReference>
<comment type="caution">
    <text evidence="6">The sequence shown here is derived from an EMBL/GenBank/DDBJ whole genome shotgun (WGS) entry which is preliminary data.</text>
</comment>
<protein>
    <submittedName>
        <fullName evidence="6">TetR/AcrR family transcriptional regulator</fullName>
    </submittedName>
</protein>
<dbReference type="InterPro" id="IPR036271">
    <property type="entry name" value="Tet_transcr_reg_TetR-rel_C_sf"/>
</dbReference>
<evidence type="ECO:0000256" key="2">
    <source>
        <dbReference type="ARBA" id="ARBA00023125"/>
    </source>
</evidence>
<dbReference type="PROSITE" id="PS50977">
    <property type="entry name" value="HTH_TETR_2"/>
    <property type="match status" value="1"/>
</dbReference>
<evidence type="ECO:0000256" key="3">
    <source>
        <dbReference type="ARBA" id="ARBA00023163"/>
    </source>
</evidence>
<dbReference type="PANTHER" id="PTHR30055:SF149">
    <property type="entry name" value="TETR-FAMILY TRANSCRIPTIONAL REGULATOR"/>
    <property type="match status" value="1"/>
</dbReference>
<name>A0A4R4TDG0_9ACTN</name>
<proteinExistence type="predicted"/>
<evidence type="ECO:0000259" key="5">
    <source>
        <dbReference type="PROSITE" id="PS50977"/>
    </source>
</evidence>
<reference evidence="6 7" key="1">
    <citation type="submission" date="2019-03" db="EMBL/GenBank/DDBJ databases">
        <title>Draft genome sequences of novel Actinobacteria.</title>
        <authorList>
            <person name="Sahin N."/>
            <person name="Ay H."/>
            <person name="Saygin H."/>
        </authorList>
    </citation>
    <scope>NUCLEOTIDE SEQUENCE [LARGE SCALE GENOMIC DNA]</scope>
    <source>
        <strain evidence="6 7">DSM 41900</strain>
    </source>
</reference>
<dbReference type="EMBL" id="SMKI01000159">
    <property type="protein sequence ID" value="TDC74196.1"/>
    <property type="molecule type" value="Genomic_DNA"/>
</dbReference>
<evidence type="ECO:0000256" key="1">
    <source>
        <dbReference type="ARBA" id="ARBA00023015"/>
    </source>
</evidence>
<dbReference type="PANTHER" id="PTHR30055">
    <property type="entry name" value="HTH-TYPE TRANSCRIPTIONAL REGULATOR RUTR"/>
    <property type="match status" value="1"/>
</dbReference>
<dbReference type="InterPro" id="IPR009057">
    <property type="entry name" value="Homeodomain-like_sf"/>
</dbReference>
<keyword evidence="1" id="KW-0805">Transcription regulation</keyword>
<feature type="domain" description="HTH tetR-type" evidence="5">
    <location>
        <begin position="17"/>
        <end position="77"/>
    </location>
</feature>
<accession>A0A4R4TDG0</accession>
<dbReference type="OrthoDB" id="9796019at2"/>
<dbReference type="GO" id="GO:0000976">
    <property type="term" value="F:transcription cis-regulatory region binding"/>
    <property type="evidence" value="ECO:0007669"/>
    <property type="project" value="TreeGrafter"/>
</dbReference>
<dbReference type="SUPFAM" id="SSF48498">
    <property type="entry name" value="Tetracyclin repressor-like, C-terminal domain"/>
    <property type="match status" value="1"/>
</dbReference>
<gene>
    <name evidence="6" type="ORF">E1283_16545</name>
</gene>
<keyword evidence="7" id="KW-1185">Reference proteome</keyword>
<evidence type="ECO:0000313" key="6">
    <source>
        <dbReference type="EMBL" id="TDC74196.1"/>
    </source>
</evidence>
<dbReference type="Pfam" id="PF16859">
    <property type="entry name" value="TetR_C_11"/>
    <property type="match status" value="1"/>
</dbReference>
<dbReference type="Gene3D" id="1.10.10.60">
    <property type="entry name" value="Homeodomain-like"/>
    <property type="match status" value="1"/>
</dbReference>
<feature type="DNA-binding region" description="H-T-H motif" evidence="4">
    <location>
        <begin position="40"/>
        <end position="59"/>
    </location>
</feature>
<dbReference type="Proteomes" id="UP000295345">
    <property type="component" value="Unassembled WGS sequence"/>
</dbReference>
<dbReference type="Gene3D" id="1.10.357.10">
    <property type="entry name" value="Tetracycline Repressor, domain 2"/>
    <property type="match status" value="1"/>
</dbReference>
<dbReference type="InterPro" id="IPR001647">
    <property type="entry name" value="HTH_TetR"/>
</dbReference>